<reference evidence="15" key="2">
    <citation type="submission" date="2023-02" db="EMBL/GenBank/DDBJ databases">
        <authorList>
            <consortium name="DOE Joint Genome Institute"/>
            <person name="Mondo S.J."/>
            <person name="Chang Y."/>
            <person name="Wang Y."/>
            <person name="Ahrendt S."/>
            <person name="Andreopoulos W."/>
            <person name="Barry K."/>
            <person name="Beard J."/>
            <person name="Benny G.L."/>
            <person name="Blankenship S."/>
            <person name="Bonito G."/>
            <person name="Cuomo C."/>
            <person name="Desiro A."/>
            <person name="Gervers K.A."/>
            <person name="Hundley H."/>
            <person name="Kuo A."/>
            <person name="LaButti K."/>
            <person name="Lang B.F."/>
            <person name="Lipzen A."/>
            <person name="O'Donnell K."/>
            <person name="Pangilinan J."/>
            <person name="Reynolds N."/>
            <person name="Sandor L."/>
            <person name="Smith M.W."/>
            <person name="Tsang A."/>
            <person name="Grigoriev I.V."/>
            <person name="Stajich J.E."/>
            <person name="Spatafora J.W."/>
        </authorList>
    </citation>
    <scope>NUCLEOTIDE SEQUENCE</scope>
    <source>
        <strain evidence="15">RSA 2281</strain>
    </source>
</reference>
<dbReference type="EMBL" id="JAIXMP010000009">
    <property type="protein sequence ID" value="KAI9267878.1"/>
    <property type="molecule type" value="Genomic_DNA"/>
</dbReference>
<dbReference type="PANTHER" id="PTHR12701:SF20">
    <property type="entry name" value="ENDOPLASMIC RETICULUM TRANSMEMBRANE PROTEIN"/>
    <property type="match status" value="1"/>
</dbReference>
<dbReference type="InterPro" id="IPR041672">
    <property type="entry name" value="Bap31/Bap29_C"/>
</dbReference>
<comment type="similarity">
    <text evidence="2 11">Belongs to the BCAP29/BCAP31 family.</text>
</comment>
<feature type="domain" description="Bap31/Bap29 cytoplasmic coiled-coil" evidence="14">
    <location>
        <begin position="160"/>
        <end position="217"/>
    </location>
</feature>
<organism evidence="15 16">
    <name type="scientific">Phascolomyces articulosus</name>
    <dbReference type="NCBI Taxonomy" id="60185"/>
    <lineage>
        <taxon>Eukaryota</taxon>
        <taxon>Fungi</taxon>
        <taxon>Fungi incertae sedis</taxon>
        <taxon>Mucoromycota</taxon>
        <taxon>Mucoromycotina</taxon>
        <taxon>Mucoromycetes</taxon>
        <taxon>Mucorales</taxon>
        <taxon>Lichtheimiaceae</taxon>
        <taxon>Phascolomyces</taxon>
    </lineage>
</organism>
<dbReference type="AlphaFoldDB" id="A0AAD5KHZ6"/>
<accession>A0AAD5KHZ6</accession>
<evidence type="ECO:0000256" key="11">
    <source>
        <dbReference type="RuleBase" id="RU367026"/>
    </source>
</evidence>
<feature type="domain" description="BAP29/BAP31 transmembrane" evidence="13">
    <location>
        <begin position="1"/>
        <end position="136"/>
    </location>
</feature>
<evidence type="ECO:0000256" key="1">
    <source>
        <dbReference type="ARBA" id="ARBA00004477"/>
    </source>
</evidence>
<comment type="subcellular location">
    <subcellularLocation>
        <location evidence="1 11">Endoplasmic reticulum membrane</location>
        <topology evidence="1 11">Multi-pass membrane protein</topology>
    </subcellularLocation>
</comment>
<evidence type="ECO:0000259" key="14">
    <source>
        <dbReference type="Pfam" id="PF18035"/>
    </source>
</evidence>
<evidence type="ECO:0000313" key="15">
    <source>
        <dbReference type="EMBL" id="KAI9267878.1"/>
    </source>
</evidence>
<comment type="function">
    <text evidence="11">May play a role in anterograde transport of membrane proteins from the endoplasmic reticulum to the Golgi.</text>
</comment>
<evidence type="ECO:0000256" key="12">
    <source>
        <dbReference type="SAM" id="Coils"/>
    </source>
</evidence>
<evidence type="ECO:0000256" key="4">
    <source>
        <dbReference type="ARBA" id="ARBA00022692"/>
    </source>
</evidence>
<reference evidence="15" key="1">
    <citation type="journal article" date="2022" name="IScience">
        <title>Evolution of zygomycete secretomes and the origins of terrestrial fungal ecologies.</title>
        <authorList>
            <person name="Chang Y."/>
            <person name="Wang Y."/>
            <person name="Mondo S."/>
            <person name="Ahrendt S."/>
            <person name="Andreopoulos W."/>
            <person name="Barry K."/>
            <person name="Beard J."/>
            <person name="Benny G.L."/>
            <person name="Blankenship S."/>
            <person name="Bonito G."/>
            <person name="Cuomo C."/>
            <person name="Desiro A."/>
            <person name="Gervers K.A."/>
            <person name="Hundley H."/>
            <person name="Kuo A."/>
            <person name="LaButti K."/>
            <person name="Lang B.F."/>
            <person name="Lipzen A."/>
            <person name="O'Donnell K."/>
            <person name="Pangilinan J."/>
            <person name="Reynolds N."/>
            <person name="Sandor L."/>
            <person name="Smith M.E."/>
            <person name="Tsang A."/>
            <person name="Grigoriev I.V."/>
            <person name="Stajich J.E."/>
            <person name="Spatafora J.W."/>
        </authorList>
    </citation>
    <scope>NUCLEOTIDE SEQUENCE</scope>
    <source>
        <strain evidence="15">RSA 2281</strain>
    </source>
</reference>
<dbReference type="Proteomes" id="UP001209540">
    <property type="component" value="Unassembled WGS sequence"/>
</dbReference>
<keyword evidence="4 11" id="KW-0812">Transmembrane</keyword>
<dbReference type="GO" id="GO:0070973">
    <property type="term" value="P:protein localization to endoplasmic reticulum exit site"/>
    <property type="evidence" value="ECO:0007669"/>
    <property type="project" value="UniProtKB-UniRule"/>
</dbReference>
<name>A0AAD5KHZ6_9FUNG</name>
<dbReference type="GO" id="GO:0006888">
    <property type="term" value="P:endoplasmic reticulum to Golgi vesicle-mediated transport"/>
    <property type="evidence" value="ECO:0007669"/>
    <property type="project" value="UniProtKB-UniRule"/>
</dbReference>
<evidence type="ECO:0000256" key="10">
    <source>
        <dbReference type="ARBA" id="ARBA00023136"/>
    </source>
</evidence>
<keyword evidence="7 11" id="KW-0653">Protein transport</keyword>
<feature type="coiled-coil region" evidence="12">
    <location>
        <begin position="155"/>
        <end position="213"/>
    </location>
</feature>
<feature type="transmembrane region" description="Helical" evidence="11">
    <location>
        <begin position="47"/>
        <end position="66"/>
    </location>
</feature>
<protein>
    <recommendedName>
        <fullName evidence="11">Endoplasmic reticulum transmembrane protein</fullName>
    </recommendedName>
</protein>
<evidence type="ECO:0000256" key="3">
    <source>
        <dbReference type="ARBA" id="ARBA00022448"/>
    </source>
</evidence>
<evidence type="ECO:0000256" key="6">
    <source>
        <dbReference type="ARBA" id="ARBA00022892"/>
    </source>
</evidence>
<keyword evidence="16" id="KW-1185">Reference proteome</keyword>
<gene>
    <name evidence="15" type="ORF">BDA99DRAFT_535407</name>
</gene>
<evidence type="ECO:0000256" key="5">
    <source>
        <dbReference type="ARBA" id="ARBA00022824"/>
    </source>
</evidence>
<evidence type="ECO:0000256" key="2">
    <source>
        <dbReference type="ARBA" id="ARBA00007956"/>
    </source>
</evidence>
<dbReference type="InterPro" id="IPR040463">
    <property type="entry name" value="BAP29/BAP31_N"/>
</dbReference>
<feature type="transmembrane region" description="Helical" evidence="11">
    <location>
        <begin position="6"/>
        <end position="26"/>
    </location>
</feature>
<evidence type="ECO:0000256" key="8">
    <source>
        <dbReference type="ARBA" id="ARBA00022989"/>
    </source>
</evidence>
<dbReference type="Pfam" id="PF18035">
    <property type="entry name" value="Bap31_Bap29_C"/>
    <property type="match status" value="1"/>
</dbReference>
<proteinExistence type="inferred from homology"/>
<evidence type="ECO:0000256" key="9">
    <source>
        <dbReference type="ARBA" id="ARBA00023054"/>
    </source>
</evidence>
<dbReference type="InterPro" id="IPR008417">
    <property type="entry name" value="BAP29/BAP31"/>
</dbReference>
<comment type="caution">
    <text evidence="15">The sequence shown here is derived from an EMBL/GenBank/DDBJ whole genome shotgun (WGS) entry which is preliminary data.</text>
</comment>
<dbReference type="PANTHER" id="PTHR12701">
    <property type="entry name" value="BCR-ASSOCIATED PROTEIN, BAP"/>
    <property type="match status" value="1"/>
</dbReference>
<dbReference type="GO" id="GO:0006886">
    <property type="term" value="P:intracellular protein transport"/>
    <property type="evidence" value="ECO:0007669"/>
    <property type="project" value="UniProtKB-UniRule"/>
</dbReference>
<evidence type="ECO:0000256" key="7">
    <source>
        <dbReference type="ARBA" id="ARBA00022927"/>
    </source>
</evidence>
<keyword evidence="8 11" id="KW-1133">Transmembrane helix</keyword>
<keyword evidence="5 11" id="KW-0256">Endoplasmic reticulum</keyword>
<keyword evidence="3 11" id="KW-0813">Transport</keyword>
<keyword evidence="9 12" id="KW-0175">Coiled coil</keyword>
<keyword evidence="6 11" id="KW-0931">ER-Golgi transport</keyword>
<comment type="caution">
    <text evidence="11">Lacks conserved residue(s) required for the propagation of feature annotation.</text>
</comment>
<dbReference type="GO" id="GO:0005789">
    <property type="term" value="C:endoplasmic reticulum membrane"/>
    <property type="evidence" value="ECO:0007669"/>
    <property type="project" value="UniProtKB-SubCell"/>
</dbReference>
<evidence type="ECO:0000313" key="16">
    <source>
        <dbReference type="Proteomes" id="UP001209540"/>
    </source>
</evidence>
<keyword evidence="15" id="KW-0675">Receptor</keyword>
<keyword evidence="10 11" id="KW-0472">Membrane</keyword>
<evidence type="ECO:0000259" key="13">
    <source>
        <dbReference type="Pfam" id="PF05529"/>
    </source>
</evidence>
<sequence length="218" mass="25485">MTIYYTLTFGILVTEMIIFCILVLPLPSHWRRAMLKFASTSPAVGKALHVLKIIFAFIFILFIDTINRLQRIDSVEADGEQRQHYDYSYEANNKAKKFYAQRNLYLTGFTLFLSLILERTSTLVFQVLKREEELENLKKETNSTTEGHQEFIDKEDGYKKEIAALNSELKQLKQQDRDFETLKKQVAQQSVEYNRLADERNELERAASGQKDEVKKDI</sequence>
<dbReference type="Pfam" id="PF05529">
    <property type="entry name" value="Bap31"/>
    <property type="match status" value="1"/>
</dbReference>